<proteinExistence type="predicted"/>
<sequence length="152" mass="17699">MPREVKEKVSRMELKTEVWERVMEFASLLANEDQTEKYWAHYNALKDYCETQSLGGHDHPFLWESLGDFTTDDNAAIPLYLRALGAASADDAREYRVSIRFALAECYRRKGQEDLAREYAIAADDEARDLNDLELRREISKFLLSQKSQSHF</sequence>
<evidence type="ECO:0008006" key="3">
    <source>
        <dbReference type="Google" id="ProtNLM"/>
    </source>
</evidence>
<comment type="caution">
    <text evidence="1">The sequence shown here is derived from an EMBL/GenBank/DDBJ whole genome shotgun (WGS) entry which is preliminary data.</text>
</comment>
<evidence type="ECO:0000313" key="2">
    <source>
        <dbReference type="Proteomes" id="UP001620405"/>
    </source>
</evidence>
<gene>
    <name evidence="1" type="ORF">ISP13_06705</name>
</gene>
<reference evidence="1 2" key="1">
    <citation type="submission" date="2020-10" db="EMBL/GenBank/DDBJ databases">
        <title>Phylogeny of dyella-like bacteria.</title>
        <authorList>
            <person name="Fu J."/>
        </authorList>
    </citation>
    <scope>NUCLEOTIDE SEQUENCE [LARGE SCALE GENOMIC DNA]</scope>
    <source>
        <strain evidence="1 2">DHOB07</strain>
    </source>
</reference>
<protein>
    <recommendedName>
        <fullName evidence="3">Tetratricopeptide repeat protein</fullName>
    </recommendedName>
</protein>
<keyword evidence="2" id="KW-1185">Reference proteome</keyword>
<dbReference type="RefSeq" id="WP_284397968.1">
    <property type="nucleotide sequence ID" value="NZ_BSNQ01000003.1"/>
</dbReference>
<organism evidence="1 2">
    <name type="scientific">Dyella lipolytica</name>
    <dbReference type="NCBI Taxonomy" id="1867835"/>
    <lineage>
        <taxon>Bacteria</taxon>
        <taxon>Pseudomonadati</taxon>
        <taxon>Pseudomonadota</taxon>
        <taxon>Gammaproteobacteria</taxon>
        <taxon>Lysobacterales</taxon>
        <taxon>Rhodanobacteraceae</taxon>
        <taxon>Dyella</taxon>
    </lineage>
</organism>
<evidence type="ECO:0000313" key="1">
    <source>
        <dbReference type="EMBL" id="MFK2873220.1"/>
    </source>
</evidence>
<dbReference type="EMBL" id="JADIKG010000011">
    <property type="protein sequence ID" value="MFK2873220.1"/>
    <property type="molecule type" value="Genomic_DNA"/>
</dbReference>
<accession>A0ABW8ITB9</accession>
<dbReference type="Proteomes" id="UP001620405">
    <property type="component" value="Unassembled WGS sequence"/>
</dbReference>
<name>A0ABW8ITB9_9GAMM</name>